<dbReference type="EMBL" id="CP000284">
    <property type="protein sequence ID" value="ABE50989.1"/>
    <property type="molecule type" value="Genomic_DNA"/>
</dbReference>
<proteinExistence type="predicted"/>
<protein>
    <submittedName>
        <fullName evidence="1">Uncharacterized protein</fullName>
    </submittedName>
</protein>
<evidence type="ECO:0000313" key="2">
    <source>
        <dbReference type="Proteomes" id="UP000002440"/>
    </source>
</evidence>
<dbReference type="AlphaFoldDB" id="Q1GXP8"/>
<dbReference type="OrthoDB" id="9182433at2"/>
<dbReference type="Proteomes" id="UP000002440">
    <property type="component" value="Chromosome"/>
</dbReference>
<gene>
    <name evidence="1" type="ordered locus">Mfla_2726</name>
</gene>
<keyword evidence="2" id="KW-1185">Reference proteome</keyword>
<dbReference type="STRING" id="265072.Mfla_2726"/>
<accession>Q1GXP8</accession>
<dbReference type="RefSeq" id="WP_011480942.1">
    <property type="nucleotide sequence ID" value="NC_007947.1"/>
</dbReference>
<organism evidence="1 2">
    <name type="scientific">Methylobacillus flagellatus (strain ATCC 51484 / DSM 6875 / VKM B-1610 / KT)</name>
    <dbReference type="NCBI Taxonomy" id="265072"/>
    <lineage>
        <taxon>Bacteria</taxon>
        <taxon>Pseudomonadati</taxon>
        <taxon>Pseudomonadota</taxon>
        <taxon>Betaproteobacteria</taxon>
        <taxon>Nitrosomonadales</taxon>
        <taxon>Methylophilaceae</taxon>
        <taxon>Methylobacillus</taxon>
    </lineage>
</organism>
<dbReference type="KEGG" id="mfa:Mfla_2726"/>
<sequence>MNLVEHLFTVAGEECGEIAQMCSKVNRFGMNEVFPGQPLTNAQRMHVEIDDLMAMIELLNQHADFGYAPSSTRIEAKKAKVMKYAAYSKQLGTLTDQHPTATSDLHKVRDWINDLPIPRPKGTAHMSMVLAQAMKKLGLLE</sequence>
<evidence type="ECO:0000313" key="1">
    <source>
        <dbReference type="EMBL" id="ABE50989.1"/>
    </source>
</evidence>
<name>Q1GXP8_METFK</name>
<dbReference type="HOGENOM" id="CLU_1823095_0_0_4"/>
<dbReference type="eggNOG" id="ENOG5033E12">
    <property type="taxonomic scope" value="Bacteria"/>
</dbReference>
<reference evidence="1 2" key="1">
    <citation type="submission" date="2006-03" db="EMBL/GenBank/DDBJ databases">
        <title>Complete sequence of Methylobacillus flagellatus KT.</title>
        <authorList>
            <consortium name="US DOE Joint Genome Institute"/>
            <person name="Copeland A."/>
            <person name="Lucas S."/>
            <person name="Lapidus A."/>
            <person name="Barry K."/>
            <person name="Detter J.C."/>
            <person name="Glavina del Rio T."/>
            <person name="Hammon N."/>
            <person name="Israni S."/>
            <person name="Dalin E."/>
            <person name="Tice H."/>
            <person name="Pitluck S."/>
            <person name="Brettin T."/>
            <person name="Bruce D."/>
            <person name="Han C."/>
            <person name="Tapia R."/>
            <person name="Saunders E."/>
            <person name="Gilna P."/>
            <person name="Schmutz J."/>
            <person name="Larimer F."/>
            <person name="Land M."/>
            <person name="Kyrpides N."/>
            <person name="Anderson I."/>
            <person name="Richardson P."/>
        </authorList>
    </citation>
    <scope>NUCLEOTIDE SEQUENCE [LARGE SCALE GENOMIC DNA]</scope>
    <source>
        <strain evidence="2">KT / ATCC 51484 / DSM 6875</strain>
    </source>
</reference>